<proteinExistence type="predicted"/>
<organism evidence="1 2">
    <name type="scientific">Flavobacterium lacisediminis</name>
    <dbReference type="NCBI Taxonomy" id="2989705"/>
    <lineage>
        <taxon>Bacteria</taxon>
        <taxon>Pseudomonadati</taxon>
        <taxon>Bacteroidota</taxon>
        <taxon>Flavobacteriia</taxon>
        <taxon>Flavobacteriales</taxon>
        <taxon>Flavobacteriaceae</taxon>
        <taxon>Flavobacterium</taxon>
    </lineage>
</organism>
<evidence type="ECO:0008006" key="3">
    <source>
        <dbReference type="Google" id="ProtNLM"/>
    </source>
</evidence>
<keyword evidence="2" id="KW-1185">Reference proteome</keyword>
<name>A0ABT3EJQ1_9FLAO</name>
<comment type="caution">
    <text evidence="1">The sequence shown here is derived from an EMBL/GenBank/DDBJ whole genome shotgun (WGS) entry which is preliminary data.</text>
</comment>
<accession>A0ABT3EJQ1</accession>
<gene>
    <name evidence="1" type="ORF">OJ995_11280</name>
</gene>
<dbReference type="EMBL" id="JAPCIO010000007">
    <property type="protein sequence ID" value="MCW1148800.1"/>
    <property type="molecule type" value="Genomic_DNA"/>
</dbReference>
<reference evidence="1" key="1">
    <citation type="submission" date="2022-10" db="EMBL/GenBank/DDBJ databases">
        <title>Flavobacterium sp. nov., a bacterium isolated from lake sediment.</title>
        <authorList>
            <person name="Qu J.-H."/>
        </authorList>
    </citation>
    <scope>NUCLEOTIDE SEQUENCE</scope>
    <source>
        <strain evidence="1">TH16-21</strain>
    </source>
</reference>
<protein>
    <recommendedName>
        <fullName evidence="3">MORN repeat variant</fullName>
    </recommendedName>
</protein>
<dbReference type="RefSeq" id="WP_264369511.1">
    <property type="nucleotide sequence ID" value="NZ_JAPCIO010000007.1"/>
</dbReference>
<dbReference type="Proteomes" id="UP001165677">
    <property type="component" value="Unassembled WGS sequence"/>
</dbReference>
<sequence>MKNTFFIIINCLLASFLFCQEVESVYKFKKVKKQTYKNSKTSYFEKELDSLVLYKNGGFYRQISYAQFDNFGFEEQKGQWRIENGILYLNIISKKEDFEKENWIKYTGEIKYLMKRKKVIPIESFNTYAKRNLKLVE</sequence>
<evidence type="ECO:0000313" key="2">
    <source>
        <dbReference type="Proteomes" id="UP001165677"/>
    </source>
</evidence>
<evidence type="ECO:0000313" key="1">
    <source>
        <dbReference type="EMBL" id="MCW1148800.1"/>
    </source>
</evidence>